<sequence>MNQHVKQKNSNKYIPDWKRIVDLLHLSREIDRLEVEELLPTQQMYYQFSAAGHDVSQLILGGQINHKHDAITGYYRSRPILLNFDVDLDDVIAASILKLGGYSDGRDIGHVFNHASEIGPSALPMAGGVGAQFTPAIGWAQSIVYYRETLGNKEYNEAIAVAHGGEASCATNGFWSALTIATTQNLPIIFYIEDNGYGISTTSDFQTPGENIAANLSSFKNLLILDGDGTDIEQTVELTNEAVTHARSGKGAVLLRLTVPRLSGHSAQDTQAYKSVETIDSENKRDPLKKLKTYLSKGMLDKNIWDQSQLDAKFLVANALKNAQSRNDLDVELLSKFVFSEKDENGEYIAAKMGGLSKLEKPSIDNNVVPDISGARINMVRAIRQTLDVELSLNPKMMIFGEDIGEKGGVHAVTAGLQKKHGRDRVFNTSLSEEGIIGRSVGMAIAGLLPVPEIQFRKYADPACEHLTDIGTLRWRTGNRFAAPMVVRMAGGFFKCGDPWHSQSNEVQFLHAIGWHLAMPSNAQDAVGLLRAALRGNDPVIFFEHRAMLDHVWARKPYPGDDYIIPFGKANLITRGDELTIVTWGAMVERCQAAVQKSEKNVDLIDLRTLSPWDKSAVLDSVKKTSRCIIVHEDNISAGFGAEISATIMSEIFMDLDAPVMRLTMPDIPSPHASFLLDVAVPSVDEITKKINEIIAF</sequence>
<dbReference type="EMBL" id="NVUS01000013">
    <property type="protein sequence ID" value="PCJ00024.1"/>
    <property type="molecule type" value="Genomic_DNA"/>
</dbReference>
<dbReference type="GO" id="GO:0009083">
    <property type="term" value="P:branched-chain amino acid catabolic process"/>
    <property type="evidence" value="ECO:0007669"/>
    <property type="project" value="TreeGrafter"/>
</dbReference>
<evidence type="ECO:0000256" key="2">
    <source>
        <dbReference type="ARBA" id="ARBA00003906"/>
    </source>
</evidence>
<gene>
    <name evidence="10" type="ORF">COB13_10540</name>
</gene>
<evidence type="ECO:0000256" key="5">
    <source>
        <dbReference type="ARBA" id="ARBA00013321"/>
    </source>
</evidence>
<reference evidence="10" key="2">
    <citation type="journal article" date="2018" name="ISME J.">
        <title>A dynamic microbial community with high functional redundancy inhabits the cold, oxic subseafloor aquifer.</title>
        <authorList>
            <person name="Tully B.J."/>
            <person name="Wheat C.G."/>
            <person name="Glazer B.T."/>
            <person name="Huber J.A."/>
        </authorList>
    </citation>
    <scope>NUCLEOTIDE SEQUENCE</scope>
    <source>
        <strain evidence="10">NORP83</strain>
    </source>
</reference>
<evidence type="ECO:0000313" key="10">
    <source>
        <dbReference type="EMBL" id="PCJ00024.1"/>
    </source>
</evidence>
<evidence type="ECO:0000256" key="8">
    <source>
        <dbReference type="ARBA" id="ARBA00030680"/>
    </source>
</evidence>
<dbReference type="InterPro" id="IPR033248">
    <property type="entry name" value="Transketolase_C"/>
</dbReference>
<dbReference type="InterPro" id="IPR001017">
    <property type="entry name" value="DH_E1"/>
</dbReference>
<comment type="function">
    <text evidence="2">E1 component of the 2-oxoglutarate dehydrogenase (OGDH) complex which catalyzes the decarboxylation of 2-oxoglutarate, the first step in the conversion of 2-oxoglutarate to succinyl-CoA and CO(2).</text>
</comment>
<evidence type="ECO:0000256" key="3">
    <source>
        <dbReference type="ARBA" id="ARBA00011301"/>
    </source>
</evidence>
<evidence type="ECO:0000256" key="4">
    <source>
        <dbReference type="ARBA" id="ARBA00012277"/>
    </source>
</evidence>
<proteinExistence type="predicted"/>
<feature type="domain" description="Transketolase-like pyrimidine-binding" evidence="9">
    <location>
        <begin position="377"/>
        <end position="551"/>
    </location>
</feature>
<keyword evidence="6" id="KW-0560">Oxidoreductase</keyword>
<organism evidence="10">
    <name type="scientific">OCS116 cluster bacterium</name>
    <dbReference type="NCBI Taxonomy" id="2030921"/>
    <lineage>
        <taxon>Bacteria</taxon>
        <taxon>Pseudomonadati</taxon>
        <taxon>Pseudomonadota</taxon>
        <taxon>Alphaproteobacteria</taxon>
        <taxon>OCS116 cluster</taxon>
    </lineage>
</organism>
<dbReference type="PANTHER" id="PTHR42980">
    <property type="entry name" value="2-OXOISOVALERATE DEHYDROGENASE SUBUNIT BETA-RELATED"/>
    <property type="match status" value="1"/>
</dbReference>
<evidence type="ECO:0000256" key="6">
    <source>
        <dbReference type="ARBA" id="ARBA00023002"/>
    </source>
</evidence>
<evidence type="ECO:0000256" key="1">
    <source>
        <dbReference type="ARBA" id="ARBA00001964"/>
    </source>
</evidence>
<dbReference type="EC" id="1.2.4.4" evidence="4"/>
<dbReference type="Pfam" id="PF02780">
    <property type="entry name" value="Transketolase_C"/>
    <property type="match status" value="1"/>
</dbReference>
<name>A0A2A4YYS3_9PROT</name>
<protein>
    <recommendedName>
        <fullName evidence="5">2-oxoglutarate dehydrogenase E1 component</fullName>
        <ecNumber evidence="4">1.2.4.4</ecNumber>
    </recommendedName>
    <alternativeName>
        <fullName evidence="8">Alpha-ketoglutarate dehydrogenase</fullName>
    </alternativeName>
</protein>
<dbReference type="InterPro" id="IPR005475">
    <property type="entry name" value="Transketolase-like_Pyr-bd"/>
</dbReference>
<dbReference type="SUPFAM" id="SSF52922">
    <property type="entry name" value="TK C-terminal domain-like"/>
    <property type="match status" value="1"/>
</dbReference>
<evidence type="ECO:0000256" key="7">
    <source>
        <dbReference type="ARBA" id="ARBA00023052"/>
    </source>
</evidence>
<dbReference type="FunFam" id="3.40.50.920:FF:000001">
    <property type="entry name" value="Pyruvate dehydrogenase E1 beta subunit"/>
    <property type="match status" value="1"/>
</dbReference>
<dbReference type="Pfam" id="PF02779">
    <property type="entry name" value="Transket_pyr"/>
    <property type="match status" value="1"/>
</dbReference>
<dbReference type="GO" id="GO:0007584">
    <property type="term" value="P:response to nutrient"/>
    <property type="evidence" value="ECO:0007669"/>
    <property type="project" value="TreeGrafter"/>
</dbReference>
<dbReference type="SUPFAM" id="SSF52518">
    <property type="entry name" value="Thiamin diphosphate-binding fold (THDP-binding)"/>
    <property type="match status" value="2"/>
</dbReference>
<reference key="1">
    <citation type="submission" date="2017-08" db="EMBL/GenBank/DDBJ databases">
        <title>A dynamic microbial community with high functional redundancy inhabits the cold, oxic subseafloor aquifer.</title>
        <authorList>
            <person name="Tully B.J."/>
            <person name="Wheat C.G."/>
            <person name="Glazer B.T."/>
            <person name="Huber J.A."/>
        </authorList>
    </citation>
    <scope>NUCLEOTIDE SEQUENCE [LARGE SCALE GENOMIC DNA]</scope>
</reference>
<dbReference type="Gene3D" id="3.40.50.920">
    <property type="match status" value="1"/>
</dbReference>
<comment type="cofactor">
    <cofactor evidence="1">
        <name>thiamine diphosphate</name>
        <dbReference type="ChEBI" id="CHEBI:58937"/>
    </cofactor>
</comment>
<keyword evidence="7" id="KW-0786">Thiamine pyrophosphate</keyword>
<dbReference type="PANTHER" id="PTHR42980:SF1">
    <property type="entry name" value="2-OXOISOVALERATE DEHYDROGENASE SUBUNIT BETA, MITOCHONDRIAL"/>
    <property type="match status" value="1"/>
</dbReference>
<dbReference type="InterPro" id="IPR009014">
    <property type="entry name" value="Transketo_C/PFOR_II"/>
</dbReference>
<keyword evidence="10" id="KW-0670">Pyruvate</keyword>
<comment type="caution">
    <text evidence="10">The sequence shown here is derived from an EMBL/GenBank/DDBJ whole genome shotgun (WGS) entry which is preliminary data.</text>
</comment>
<accession>A0A2A4YYS3</accession>
<dbReference type="GO" id="GO:0003863">
    <property type="term" value="F:branched-chain 2-oxo acid dehydrogenase activity"/>
    <property type="evidence" value="ECO:0007669"/>
    <property type="project" value="UniProtKB-EC"/>
</dbReference>
<comment type="subunit">
    <text evidence="3">Homodimer. Part of the 2-oxoglutarate dehydrogenase (OGDH) complex composed of E1 (2-oxoglutarate dehydrogenase), E2 (dihydrolipoamide succinyltransferase) and E3 (dihydrolipoamide dehydrogenase); the complex contains multiple copies of the three enzymatic components (E1, E2 and E3).</text>
</comment>
<dbReference type="SMART" id="SM00861">
    <property type="entry name" value="Transket_pyr"/>
    <property type="match status" value="1"/>
</dbReference>
<dbReference type="AlphaFoldDB" id="A0A2A4YYS3"/>
<dbReference type="InterPro" id="IPR029061">
    <property type="entry name" value="THDP-binding"/>
</dbReference>
<dbReference type="Gene3D" id="3.40.50.970">
    <property type="match status" value="2"/>
</dbReference>
<evidence type="ECO:0000259" key="9">
    <source>
        <dbReference type="SMART" id="SM00861"/>
    </source>
</evidence>
<dbReference type="Pfam" id="PF00676">
    <property type="entry name" value="E1_dh"/>
    <property type="match status" value="1"/>
</dbReference>